<keyword evidence="4" id="KW-0238">DNA-binding</keyword>
<gene>
    <name evidence="10" type="primary">cueR</name>
    <name evidence="10" type="ORF">FCL38_19365</name>
    <name evidence="9" type="ORF">FHS02_002917</name>
</gene>
<keyword evidence="11" id="KW-1185">Reference proteome</keyword>
<dbReference type="SMART" id="SM00422">
    <property type="entry name" value="HTH_MERR"/>
    <property type="match status" value="1"/>
</dbReference>
<dbReference type="PRINTS" id="PR00040">
    <property type="entry name" value="HTHMERR"/>
</dbReference>
<dbReference type="AlphaFoldDB" id="A0A4P8HUB6"/>
<dbReference type="PANTHER" id="PTHR30204">
    <property type="entry name" value="REDOX-CYCLING DRUG-SENSING TRANSCRIPTIONAL ACTIVATOR SOXR"/>
    <property type="match status" value="1"/>
</dbReference>
<dbReference type="NCBIfam" id="TIGR02044">
    <property type="entry name" value="CueR"/>
    <property type="match status" value="1"/>
</dbReference>
<dbReference type="GO" id="GO:0003677">
    <property type="term" value="F:DNA binding"/>
    <property type="evidence" value="ECO:0007669"/>
    <property type="project" value="UniProtKB-KW"/>
</dbReference>
<evidence type="ECO:0000256" key="5">
    <source>
        <dbReference type="ARBA" id="ARBA00023163"/>
    </source>
</evidence>
<evidence type="ECO:0000256" key="6">
    <source>
        <dbReference type="SAM" id="Coils"/>
    </source>
</evidence>
<evidence type="ECO:0000256" key="7">
    <source>
        <dbReference type="SAM" id="MobiDB-lite"/>
    </source>
</evidence>
<dbReference type="Proteomes" id="UP000584325">
    <property type="component" value="Unassembled WGS sequence"/>
</dbReference>
<keyword evidence="5" id="KW-0804">Transcription</keyword>
<dbReference type="GO" id="GO:0005737">
    <property type="term" value="C:cytoplasm"/>
    <property type="evidence" value="ECO:0007669"/>
    <property type="project" value="UniProtKB-SubCell"/>
</dbReference>
<evidence type="ECO:0000256" key="2">
    <source>
        <dbReference type="ARBA" id="ARBA00022490"/>
    </source>
</evidence>
<dbReference type="InterPro" id="IPR000551">
    <property type="entry name" value="MerR-type_HTH_dom"/>
</dbReference>
<evidence type="ECO:0000313" key="10">
    <source>
        <dbReference type="EMBL" id="QCP12338.1"/>
    </source>
</evidence>
<keyword evidence="6" id="KW-0175">Coiled coil</keyword>
<keyword evidence="3" id="KW-0805">Transcription regulation</keyword>
<evidence type="ECO:0000313" key="11">
    <source>
        <dbReference type="Proteomes" id="UP000298763"/>
    </source>
</evidence>
<dbReference type="RefSeq" id="WP_137315174.1">
    <property type="nucleotide sequence ID" value="NZ_CP040017.1"/>
</dbReference>
<dbReference type="CDD" id="cd01108">
    <property type="entry name" value="HTH_CueR"/>
    <property type="match status" value="1"/>
</dbReference>
<dbReference type="InterPro" id="IPR009061">
    <property type="entry name" value="DNA-bd_dom_put_sf"/>
</dbReference>
<dbReference type="GO" id="GO:0045893">
    <property type="term" value="P:positive regulation of DNA-templated transcription"/>
    <property type="evidence" value="ECO:0007669"/>
    <property type="project" value="InterPro"/>
</dbReference>
<dbReference type="Pfam" id="PF00376">
    <property type="entry name" value="MerR"/>
    <property type="match status" value="1"/>
</dbReference>
<dbReference type="InterPro" id="IPR011789">
    <property type="entry name" value="CueR"/>
</dbReference>
<dbReference type="EMBL" id="JACHXS010000005">
    <property type="protein sequence ID" value="MBB3222098.1"/>
    <property type="molecule type" value="Genomic_DNA"/>
</dbReference>
<dbReference type="GO" id="GO:0003700">
    <property type="term" value="F:DNA-binding transcription factor activity"/>
    <property type="evidence" value="ECO:0007669"/>
    <property type="project" value="InterPro"/>
</dbReference>
<feature type="domain" description="HTH merR-type" evidence="8">
    <location>
        <begin position="1"/>
        <end position="69"/>
    </location>
</feature>
<dbReference type="PANTHER" id="PTHR30204:SF94">
    <property type="entry name" value="HEAVY METAL-DEPENDENT TRANSCRIPTIONAL REGULATOR HI_0293-RELATED"/>
    <property type="match status" value="1"/>
</dbReference>
<dbReference type="EMBL" id="CP040017">
    <property type="protein sequence ID" value="QCP12338.1"/>
    <property type="molecule type" value="Genomic_DNA"/>
</dbReference>
<dbReference type="PROSITE" id="PS00552">
    <property type="entry name" value="HTH_MERR_1"/>
    <property type="match status" value="1"/>
</dbReference>
<feature type="coiled-coil region" evidence="6">
    <location>
        <begin position="81"/>
        <end position="111"/>
    </location>
</feature>
<dbReference type="Gene3D" id="1.10.1660.10">
    <property type="match status" value="1"/>
</dbReference>
<dbReference type="Pfam" id="PF09278">
    <property type="entry name" value="MerR-DNA-bind"/>
    <property type="match status" value="1"/>
</dbReference>
<organism evidence="9 12">
    <name type="scientific">Pseudoduganella umbonata</name>
    <dbReference type="NCBI Taxonomy" id="864828"/>
    <lineage>
        <taxon>Bacteria</taxon>
        <taxon>Pseudomonadati</taxon>
        <taxon>Pseudomonadota</taxon>
        <taxon>Betaproteobacteria</taxon>
        <taxon>Burkholderiales</taxon>
        <taxon>Oxalobacteraceae</taxon>
        <taxon>Telluria group</taxon>
        <taxon>Pseudoduganella</taxon>
    </lineage>
</organism>
<evidence type="ECO:0000256" key="3">
    <source>
        <dbReference type="ARBA" id="ARBA00023015"/>
    </source>
</evidence>
<evidence type="ECO:0000256" key="4">
    <source>
        <dbReference type="ARBA" id="ARBA00023125"/>
    </source>
</evidence>
<dbReference type="Proteomes" id="UP000298763">
    <property type="component" value="Chromosome"/>
</dbReference>
<protein>
    <submittedName>
        <fullName evidence="10">Cu(I)-responsive transcriptional regulator</fullName>
    </submittedName>
    <submittedName>
        <fullName evidence="9">MerR family copper efflux transcriptional regulator</fullName>
    </submittedName>
</protein>
<evidence type="ECO:0000313" key="12">
    <source>
        <dbReference type="Proteomes" id="UP000584325"/>
    </source>
</evidence>
<sequence>MNIGQAADASGVSAKMIRYYESIGLIAKAGRSEAGYRRYTQNEVQTLRFIRRSRDLGFSIERIKTLLGLWEDRDRKSADVKDLARQYIAELEEDIRKLQSIRDQLHELSDSCHGNHRPDCPILDDLATTTQQVPAADSHSDRAGCHLAPDVQQQPARRRNRT</sequence>
<evidence type="ECO:0000256" key="1">
    <source>
        <dbReference type="ARBA" id="ARBA00004496"/>
    </source>
</evidence>
<reference evidence="9 12" key="2">
    <citation type="submission" date="2020-08" db="EMBL/GenBank/DDBJ databases">
        <title>Genomic Encyclopedia of Type Strains, Phase III (KMG-III): the genomes of soil and plant-associated and newly described type strains.</title>
        <authorList>
            <person name="Whitman W."/>
        </authorList>
    </citation>
    <scope>NUCLEOTIDE SEQUENCE [LARGE SCALE GENOMIC DNA]</scope>
    <source>
        <strain evidence="9 12">CECT 7753</strain>
    </source>
</reference>
<dbReference type="PROSITE" id="PS50937">
    <property type="entry name" value="HTH_MERR_2"/>
    <property type="match status" value="1"/>
</dbReference>
<dbReference type="InterPro" id="IPR047057">
    <property type="entry name" value="MerR_fam"/>
</dbReference>
<proteinExistence type="predicted"/>
<dbReference type="InterPro" id="IPR015358">
    <property type="entry name" value="Tscrpt_reg_MerR_DNA-bd"/>
</dbReference>
<dbReference type="OrthoDB" id="9808480at2"/>
<evidence type="ECO:0000259" key="8">
    <source>
        <dbReference type="PROSITE" id="PS50937"/>
    </source>
</evidence>
<name>A0A4P8HUB6_9BURK</name>
<feature type="region of interest" description="Disordered" evidence="7">
    <location>
        <begin position="131"/>
        <end position="162"/>
    </location>
</feature>
<keyword evidence="2" id="KW-0963">Cytoplasm</keyword>
<accession>A0A4P8HUB6</accession>
<evidence type="ECO:0000313" key="9">
    <source>
        <dbReference type="EMBL" id="MBB3222098.1"/>
    </source>
</evidence>
<dbReference type="SUPFAM" id="SSF46955">
    <property type="entry name" value="Putative DNA-binding domain"/>
    <property type="match status" value="1"/>
</dbReference>
<dbReference type="GO" id="GO:0005507">
    <property type="term" value="F:copper ion binding"/>
    <property type="evidence" value="ECO:0007669"/>
    <property type="project" value="InterPro"/>
</dbReference>
<comment type="subcellular location">
    <subcellularLocation>
        <location evidence="1">Cytoplasm</location>
    </subcellularLocation>
</comment>
<reference evidence="10 11" key="1">
    <citation type="submission" date="2019-05" db="EMBL/GenBank/DDBJ databases">
        <title>Draft Genome Sequences of Six Type Strains of the Genus Massilia.</title>
        <authorList>
            <person name="Miess H."/>
            <person name="Frediansyhah A."/>
            <person name="Gross H."/>
        </authorList>
    </citation>
    <scope>NUCLEOTIDE SEQUENCE [LARGE SCALE GENOMIC DNA]</scope>
    <source>
        <strain evidence="10 11">DSMZ 26121</strain>
    </source>
</reference>